<feature type="compositionally biased region" description="Polar residues" evidence="2">
    <location>
        <begin position="276"/>
        <end position="285"/>
    </location>
</feature>
<dbReference type="PANTHER" id="PTHR34482">
    <property type="entry name" value="DNA DAMAGE-INDUCIBLE PROTEIN 1-LIKE"/>
    <property type="match status" value="1"/>
</dbReference>
<sequence length="350" mass="39603">MAPHGPGRGRERDRTSTQEPEINPNNPVNLMAALENMAAAMQATAEALGQQINNNGNGGREAHGPMTLATFLKVNPLKFNGTTNPTEADTWFQAMERALQAQLVPEEQCVEFATYLLTGEASHWWQGARRLLHQGNDLITWDAFQVEFYKKYFQNSAKTAKELELLQLKQGAMSVSEYTDKFEELFRFFRMCQGAPRDFEEWKCIKYEGGLRSDILSSVGPMEIRTFSELVNKSRIAEEYVKRMVAEKGSHRENNQGFAPRGREFKERGYIQHFPQGQNNFATSEESQRNGKGKRTATSSDVSSCQRCGSHHPNRPCRLGLGVCYKCGLPGHVSRNCQQGERQDADRLRQ</sequence>
<feature type="region of interest" description="Disordered" evidence="2">
    <location>
        <begin position="276"/>
        <end position="311"/>
    </location>
</feature>
<dbReference type="Gene3D" id="4.10.60.10">
    <property type="entry name" value="Zinc finger, CCHC-type"/>
    <property type="match status" value="1"/>
</dbReference>
<evidence type="ECO:0000256" key="1">
    <source>
        <dbReference type="PROSITE-ProRule" id="PRU00047"/>
    </source>
</evidence>
<protein>
    <submittedName>
        <fullName evidence="5">Uncharacterized protein LOC107472547</fullName>
    </submittedName>
</protein>
<reference evidence="5" key="1">
    <citation type="submission" date="2025-08" db="UniProtKB">
        <authorList>
            <consortium name="RefSeq"/>
        </authorList>
    </citation>
    <scope>IDENTIFICATION</scope>
    <source>
        <tissue evidence="5">Whole plant</tissue>
    </source>
</reference>
<dbReference type="PANTHER" id="PTHR34482:SF49">
    <property type="entry name" value="RETROTRANSPOSON GAG DOMAIN-CONTAINING PROTEIN"/>
    <property type="match status" value="1"/>
</dbReference>
<name>A0A6P4BTB7_ARADU</name>
<accession>A0A6P4BTB7</accession>
<dbReference type="RefSeq" id="XP_015947550.1">
    <property type="nucleotide sequence ID" value="XM_016092064.1"/>
</dbReference>
<dbReference type="InterPro" id="IPR005162">
    <property type="entry name" value="Retrotrans_gag_dom"/>
</dbReference>
<dbReference type="InterPro" id="IPR036875">
    <property type="entry name" value="Znf_CCHC_sf"/>
</dbReference>
<dbReference type="InterPro" id="IPR001878">
    <property type="entry name" value="Znf_CCHC"/>
</dbReference>
<evidence type="ECO:0000313" key="4">
    <source>
        <dbReference type="Proteomes" id="UP000515211"/>
    </source>
</evidence>
<dbReference type="Pfam" id="PF03732">
    <property type="entry name" value="Retrotrans_gag"/>
    <property type="match status" value="1"/>
</dbReference>
<dbReference type="AlphaFoldDB" id="A0A6P4BTB7"/>
<dbReference type="Proteomes" id="UP000515211">
    <property type="component" value="Unplaced"/>
</dbReference>
<feature type="region of interest" description="Disordered" evidence="2">
    <location>
        <begin position="1"/>
        <end position="27"/>
    </location>
</feature>
<evidence type="ECO:0000313" key="5">
    <source>
        <dbReference type="RefSeq" id="XP_015947550.1"/>
    </source>
</evidence>
<proteinExistence type="predicted"/>
<gene>
    <name evidence="5" type="primary">LOC107472547</name>
</gene>
<keyword evidence="1" id="KW-0479">Metal-binding</keyword>
<dbReference type="KEGG" id="adu:107472547"/>
<keyword evidence="1" id="KW-0862">Zinc</keyword>
<evidence type="ECO:0000259" key="3">
    <source>
        <dbReference type="PROSITE" id="PS50158"/>
    </source>
</evidence>
<dbReference type="GO" id="GO:0008270">
    <property type="term" value="F:zinc ion binding"/>
    <property type="evidence" value="ECO:0007669"/>
    <property type="project" value="UniProtKB-KW"/>
</dbReference>
<dbReference type="GeneID" id="107472547"/>
<dbReference type="PROSITE" id="PS50158">
    <property type="entry name" value="ZF_CCHC"/>
    <property type="match status" value="1"/>
</dbReference>
<keyword evidence="1" id="KW-0863">Zinc-finger</keyword>
<dbReference type="SMART" id="SM00343">
    <property type="entry name" value="ZnF_C2HC"/>
    <property type="match status" value="1"/>
</dbReference>
<dbReference type="SUPFAM" id="SSF57756">
    <property type="entry name" value="Retrovirus zinc finger-like domains"/>
    <property type="match status" value="1"/>
</dbReference>
<keyword evidence="4" id="KW-1185">Reference proteome</keyword>
<feature type="compositionally biased region" description="Polar residues" evidence="2">
    <location>
        <begin position="296"/>
        <end position="307"/>
    </location>
</feature>
<dbReference type="Pfam" id="PF00098">
    <property type="entry name" value="zf-CCHC"/>
    <property type="match status" value="1"/>
</dbReference>
<evidence type="ECO:0000256" key="2">
    <source>
        <dbReference type="SAM" id="MobiDB-lite"/>
    </source>
</evidence>
<organism evidence="4 5">
    <name type="scientific">Arachis duranensis</name>
    <name type="common">Wild peanut</name>
    <dbReference type="NCBI Taxonomy" id="130453"/>
    <lineage>
        <taxon>Eukaryota</taxon>
        <taxon>Viridiplantae</taxon>
        <taxon>Streptophyta</taxon>
        <taxon>Embryophyta</taxon>
        <taxon>Tracheophyta</taxon>
        <taxon>Spermatophyta</taxon>
        <taxon>Magnoliopsida</taxon>
        <taxon>eudicotyledons</taxon>
        <taxon>Gunneridae</taxon>
        <taxon>Pentapetalae</taxon>
        <taxon>rosids</taxon>
        <taxon>fabids</taxon>
        <taxon>Fabales</taxon>
        <taxon>Fabaceae</taxon>
        <taxon>Papilionoideae</taxon>
        <taxon>50 kb inversion clade</taxon>
        <taxon>dalbergioids sensu lato</taxon>
        <taxon>Dalbergieae</taxon>
        <taxon>Pterocarpus clade</taxon>
        <taxon>Arachis</taxon>
    </lineage>
</organism>
<dbReference type="GO" id="GO:0003676">
    <property type="term" value="F:nucleic acid binding"/>
    <property type="evidence" value="ECO:0007669"/>
    <property type="project" value="InterPro"/>
</dbReference>
<feature type="domain" description="CCHC-type" evidence="3">
    <location>
        <begin position="324"/>
        <end position="339"/>
    </location>
</feature>
<feature type="compositionally biased region" description="Polar residues" evidence="2">
    <location>
        <begin position="17"/>
        <end position="27"/>
    </location>
</feature>